<dbReference type="OrthoDB" id="9814509at2"/>
<dbReference type="GO" id="GO:0019634">
    <property type="term" value="P:organic phosphonate metabolic process"/>
    <property type="evidence" value="ECO:0007669"/>
    <property type="project" value="InterPro"/>
</dbReference>
<dbReference type="Pfam" id="PF05845">
    <property type="entry name" value="PhnH"/>
    <property type="match status" value="1"/>
</dbReference>
<reference evidence="1 2" key="1">
    <citation type="submission" date="2016-10" db="EMBL/GenBank/DDBJ databases">
        <authorList>
            <person name="de Groot N.N."/>
        </authorList>
    </citation>
    <scope>NUCLEOTIDE SEQUENCE [LARGE SCALE GENOMIC DNA]</scope>
    <source>
        <strain evidence="1 2">DSM 21228</strain>
    </source>
</reference>
<dbReference type="PIRSF" id="PIRSF020680">
    <property type="entry name" value="PhnH"/>
    <property type="match status" value="1"/>
</dbReference>
<gene>
    <name evidence="1" type="ORF">SAMN05660964_03358</name>
</gene>
<dbReference type="STRING" id="525918.SAMN05660964_03358"/>
<evidence type="ECO:0000313" key="1">
    <source>
        <dbReference type="EMBL" id="SEB06427.1"/>
    </source>
</evidence>
<accession>A0A1H4GAG8</accession>
<dbReference type="InterPro" id="IPR008772">
    <property type="entry name" value="Phosphonate_metab_PhnH"/>
</dbReference>
<name>A0A1H4GAG8_9GAMM</name>
<dbReference type="Proteomes" id="UP000199397">
    <property type="component" value="Unassembled WGS sequence"/>
</dbReference>
<sequence length="182" mass="19738">MIEPIWQTPLQQQVFRQLLDAYSYPGKVQTLADTLPAAAYHALLATLLDGTSSLCDRDGLLEATQWPLLQAQPAPLSTARFILCDGAQAADFTPLLGTLTDPEQSATLLLAVASIGSGAQALRLRGPGIQQETTLELAGLHPSWLAQRADWCCHFPLGVDCLLTDTQRRFVAIPRTTQLEVC</sequence>
<dbReference type="AlphaFoldDB" id="A0A1H4GAG8"/>
<dbReference type="Gene3D" id="3.40.50.11310">
    <property type="entry name" value="Bacterial phosphonate metabolism protein PhnH"/>
    <property type="match status" value="1"/>
</dbReference>
<dbReference type="EMBL" id="FNQP01000030">
    <property type="protein sequence ID" value="SEB06427.1"/>
    <property type="molecule type" value="Genomic_DNA"/>
</dbReference>
<dbReference type="SUPFAM" id="SSF159709">
    <property type="entry name" value="PhnH-like"/>
    <property type="match status" value="1"/>
</dbReference>
<dbReference type="InterPro" id="IPR038058">
    <property type="entry name" value="PhnH-like_sp"/>
</dbReference>
<keyword evidence="2" id="KW-1185">Reference proteome</keyword>
<evidence type="ECO:0000313" key="2">
    <source>
        <dbReference type="Proteomes" id="UP000199397"/>
    </source>
</evidence>
<proteinExistence type="predicted"/>
<dbReference type="NCBIfam" id="TIGR03292">
    <property type="entry name" value="PhnH_redo"/>
    <property type="match status" value="1"/>
</dbReference>
<protein>
    <submittedName>
        <fullName evidence="1">Alpha-D-ribose 1-methylphosphonate 5-triphosphate synthase subunit PhnH</fullName>
    </submittedName>
</protein>
<dbReference type="RefSeq" id="WP_093070489.1">
    <property type="nucleotide sequence ID" value="NZ_FNQP01000030.1"/>
</dbReference>
<organism evidence="1 2">
    <name type="scientific">Thiothrix caldifontis</name>
    <dbReference type="NCBI Taxonomy" id="525918"/>
    <lineage>
        <taxon>Bacteria</taxon>
        <taxon>Pseudomonadati</taxon>
        <taxon>Pseudomonadota</taxon>
        <taxon>Gammaproteobacteria</taxon>
        <taxon>Thiotrichales</taxon>
        <taxon>Thiotrichaceae</taxon>
        <taxon>Thiothrix</taxon>
    </lineage>
</organism>